<gene>
    <name evidence="2" type="ORF">TWF970_002720</name>
</gene>
<dbReference type="OrthoDB" id="10305033at2759"/>
<organism evidence="2 3">
    <name type="scientific">Orbilia oligospora</name>
    <name type="common">Nematode-trapping fungus</name>
    <name type="synonym">Arthrobotrys oligospora</name>
    <dbReference type="NCBI Taxonomy" id="2813651"/>
    <lineage>
        <taxon>Eukaryota</taxon>
        <taxon>Fungi</taxon>
        <taxon>Dikarya</taxon>
        <taxon>Ascomycota</taxon>
        <taxon>Pezizomycotina</taxon>
        <taxon>Orbiliomycetes</taxon>
        <taxon>Orbiliales</taxon>
        <taxon>Orbiliaceae</taxon>
        <taxon>Orbilia</taxon>
    </lineage>
</organism>
<reference evidence="2 3" key="1">
    <citation type="submission" date="2020-01" db="EMBL/GenBank/DDBJ databases">
        <authorList>
            <person name="Palmer J.M."/>
        </authorList>
    </citation>
    <scope>NUCLEOTIDE SEQUENCE [LARGE SCALE GENOMIC DNA]</scope>
    <source>
        <strain evidence="2 3">TWF970</strain>
    </source>
</reference>
<name>A0A7C8RBG8_ORBOL</name>
<evidence type="ECO:0000313" key="3">
    <source>
        <dbReference type="Proteomes" id="UP000474640"/>
    </source>
</evidence>
<dbReference type="AlphaFoldDB" id="A0A7C8RBG8"/>
<feature type="region of interest" description="Disordered" evidence="1">
    <location>
        <begin position="296"/>
        <end position="358"/>
    </location>
</feature>
<evidence type="ECO:0000256" key="1">
    <source>
        <dbReference type="SAM" id="MobiDB-lite"/>
    </source>
</evidence>
<proteinExistence type="predicted"/>
<sequence length="448" mass="49122">MGSARTLHRSDLHLESIYAAKNLGFYDRVSTSLDHSAGEDMATDQLAERQASTSQNQSLSSNLICPDHQSEYFSREDSYMNLSFCESWPPATSSSPRLDIDPDLDLIPSPDLDVGMMDLSSPAYMQLQAAGLGDEANSIESAAAIFQAETAIPGVQYDPLCALDGATFIRLTENNDCPQTETFGEEKNLVLGTGADTLPAGCVSLQPKQQEAVPSKLAIGPYKQLRPRMPVNQRPKIKHCRDVSKLDCDMKFTSEKVLGDHIRDVHGMRAYPCTKPGCTYRAARYDNLAGHQKYCSPETTVKKRPRASSQLPDSSSASTGRRSKRHYNAKNAQARAFERRPQSLSVGASPLSHTAANNDKGTISFDPFQGNGSNLLHFLSSTLMGGAVLSQVPSLQSKANLAGNPRAQSKGAIKAENERLRAENHQYQWILREMLASAYRPDNYKSED</sequence>
<dbReference type="EMBL" id="JAABOJ010000018">
    <property type="protein sequence ID" value="KAF3280498.1"/>
    <property type="molecule type" value="Genomic_DNA"/>
</dbReference>
<evidence type="ECO:0000313" key="2">
    <source>
        <dbReference type="EMBL" id="KAF3280498.1"/>
    </source>
</evidence>
<feature type="compositionally biased region" description="Polar residues" evidence="1">
    <location>
        <begin position="342"/>
        <end position="358"/>
    </location>
</feature>
<feature type="compositionally biased region" description="Low complexity" evidence="1">
    <location>
        <begin position="308"/>
        <end position="318"/>
    </location>
</feature>
<protein>
    <submittedName>
        <fullName evidence="2">Uncharacterized protein</fullName>
    </submittedName>
</protein>
<dbReference type="Proteomes" id="UP000474640">
    <property type="component" value="Unassembled WGS sequence"/>
</dbReference>
<accession>A0A7C8RBG8</accession>
<comment type="caution">
    <text evidence="2">The sequence shown here is derived from an EMBL/GenBank/DDBJ whole genome shotgun (WGS) entry which is preliminary data.</text>
</comment>